<protein>
    <recommendedName>
        <fullName evidence="2">Decapping nuclease</fullName>
        <ecNumber evidence="2">3.6.1.-</ecNumber>
    </recommendedName>
</protein>
<evidence type="ECO:0000313" key="7">
    <source>
        <dbReference type="Proteomes" id="UP000015101"/>
    </source>
</evidence>
<keyword evidence="2" id="KW-0378">Hydrolase</keyword>
<dbReference type="OrthoDB" id="10051938at2759"/>
<dbReference type="EnsemblMetazoa" id="HelroT169832">
    <property type="protein sequence ID" value="HelroP169832"/>
    <property type="gene ID" value="HelroG169832"/>
</dbReference>
<evidence type="ECO:0000256" key="1">
    <source>
        <dbReference type="ARBA" id="ARBA00006562"/>
    </source>
</evidence>
<evidence type="ECO:0000313" key="6">
    <source>
        <dbReference type="EnsemblMetazoa" id="HelroP169832"/>
    </source>
</evidence>
<keyword evidence="2" id="KW-0547">Nucleotide-binding</keyword>
<dbReference type="GeneID" id="20202979"/>
<dbReference type="EMBL" id="KB096134">
    <property type="protein sequence ID" value="ESO08100.1"/>
    <property type="molecule type" value="Genomic_DNA"/>
</dbReference>
<feature type="domain" description="RAI1-like" evidence="4">
    <location>
        <begin position="46"/>
        <end position="225"/>
    </location>
</feature>
<sequence length="429" mass="49664">MKRQKCFYFNDDDEPKKKKFNADLDSLILDTNPDCIDHTSSPRFRYPTEVGFFSLDSESNFRDDNSSLTYLYGKRLKNKKLNLDLKVGYDTFVGKKENDIQGLGDIFKWISLHPPFNTLTKKGEKLKSLQTDFICWRGLLRKFLCTPYELNENWLIIVRKFKGTHYLVEIKTDEKKQEEREQTTRLKEMSYWGFKFEQYMTTEKPDGKPVTNVPVNNHKQFVSVFLEEKLIAKKIKMTRYKLLKWWSQSILIGVKKIVAGFRDDDGIVREVTKLYTKNIPDQCQSIRNAWNPKVCFNFLDKLLDFIRENVTDENRSYMFEFEPGKKIVKCFHLHQDQAKDGSVTASNTITTTATETSTTVTATTSTAAATTEESANVSTAAATSDTIGNDGACSSNSNNDNNVDENSDDKMNYAKIEVLPQWYRDLFRK</sequence>
<evidence type="ECO:0000256" key="2">
    <source>
        <dbReference type="RuleBase" id="RU367113"/>
    </source>
</evidence>
<dbReference type="Proteomes" id="UP000015101">
    <property type="component" value="Unassembled WGS sequence"/>
</dbReference>
<organism evidence="6 7">
    <name type="scientific">Helobdella robusta</name>
    <name type="common">Californian leech</name>
    <dbReference type="NCBI Taxonomy" id="6412"/>
    <lineage>
        <taxon>Eukaryota</taxon>
        <taxon>Metazoa</taxon>
        <taxon>Spiralia</taxon>
        <taxon>Lophotrochozoa</taxon>
        <taxon>Annelida</taxon>
        <taxon>Clitellata</taxon>
        <taxon>Hirudinea</taxon>
        <taxon>Rhynchobdellida</taxon>
        <taxon>Glossiphoniidae</taxon>
        <taxon>Helobdella</taxon>
    </lineage>
</organism>
<dbReference type="RefSeq" id="XP_009013889.1">
    <property type="nucleotide sequence ID" value="XM_009015641.1"/>
</dbReference>
<dbReference type="GO" id="GO:0005829">
    <property type="term" value="C:cytosol"/>
    <property type="evidence" value="ECO:0000318"/>
    <property type="project" value="GO_Central"/>
</dbReference>
<keyword evidence="7" id="KW-1185">Reference proteome</keyword>
<feature type="compositionally biased region" description="Low complexity" evidence="3">
    <location>
        <begin position="365"/>
        <end position="384"/>
    </location>
</feature>
<keyword evidence="2" id="KW-0479">Metal-binding</keyword>
<dbReference type="STRING" id="6412.T1F2C9"/>
<comment type="cofactor">
    <cofactor evidence="2">
        <name>a divalent metal cation</name>
        <dbReference type="ChEBI" id="CHEBI:60240"/>
    </cofactor>
</comment>
<dbReference type="InterPro" id="IPR039039">
    <property type="entry name" value="RAI1-like_fam"/>
</dbReference>
<evidence type="ECO:0000256" key="3">
    <source>
        <dbReference type="SAM" id="MobiDB-lite"/>
    </source>
</evidence>
<comment type="function">
    <text evidence="2">Decapping enzyme for NAD-capped RNAs: specifically hydrolyzes the nicotinamide adenine dinucleotide (NAD) cap from a subset of RNAs by removing the entire NAD moiety from the 5'-end of an NAD-capped RNA.</text>
</comment>
<keyword evidence="2" id="KW-0539">Nucleus</keyword>
<dbReference type="GO" id="GO:0110155">
    <property type="term" value="P:NAD-cap decapping"/>
    <property type="evidence" value="ECO:0000318"/>
    <property type="project" value="GO_Central"/>
</dbReference>
<dbReference type="GO" id="GO:0000956">
    <property type="term" value="P:nuclear-transcribed mRNA catabolic process"/>
    <property type="evidence" value="ECO:0000318"/>
    <property type="project" value="GO_Central"/>
</dbReference>
<dbReference type="OMA" id="AQWATIN"/>
<dbReference type="PANTHER" id="PTHR12395">
    <property type="entry name" value="DOM-3 RELATED"/>
    <property type="match status" value="1"/>
</dbReference>
<dbReference type="PANTHER" id="PTHR12395:SF9">
    <property type="entry name" value="DECAPPING AND EXORIBONUCLEASE PROTEIN"/>
    <property type="match status" value="1"/>
</dbReference>
<feature type="domain" description="RAI1-like" evidence="4">
    <location>
        <begin position="236"/>
        <end position="336"/>
    </location>
</feature>
<gene>
    <name evidence="6" type="primary">20202979</name>
    <name evidence="5" type="ORF">HELRODRAFT_169832</name>
</gene>
<name>T1F2C9_HELRO</name>
<reference evidence="5 7" key="2">
    <citation type="journal article" date="2013" name="Nature">
        <title>Insights into bilaterian evolution from three spiralian genomes.</title>
        <authorList>
            <person name="Simakov O."/>
            <person name="Marletaz F."/>
            <person name="Cho S.J."/>
            <person name="Edsinger-Gonzales E."/>
            <person name="Havlak P."/>
            <person name="Hellsten U."/>
            <person name="Kuo D.H."/>
            <person name="Larsson T."/>
            <person name="Lv J."/>
            <person name="Arendt D."/>
            <person name="Savage R."/>
            <person name="Osoegawa K."/>
            <person name="de Jong P."/>
            <person name="Grimwood J."/>
            <person name="Chapman J.A."/>
            <person name="Shapiro H."/>
            <person name="Aerts A."/>
            <person name="Otillar R.P."/>
            <person name="Terry A.Y."/>
            <person name="Boore J.L."/>
            <person name="Grigoriev I.V."/>
            <person name="Lindberg D.R."/>
            <person name="Seaver E.C."/>
            <person name="Weisblat D.A."/>
            <person name="Putnam N.H."/>
            <person name="Rokhsar D.S."/>
        </authorList>
    </citation>
    <scope>NUCLEOTIDE SEQUENCE</scope>
</reference>
<dbReference type="FunCoup" id="T1F2C9">
    <property type="interactions" value="779"/>
</dbReference>
<accession>T1F2C9</accession>
<keyword evidence="2" id="KW-0540">Nuclease</keyword>
<dbReference type="EMBL" id="AMQM01003400">
    <property type="status" value="NOT_ANNOTATED_CDS"/>
    <property type="molecule type" value="Genomic_DNA"/>
</dbReference>
<dbReference type="GO" id="GO:0046872">
    <property type="term" value="F:metal ion binding"/>
    <property type="evidence" value="ECO:0007669"/>
    <property type="project" value="UniProtKB-KW"/>
</dbReference>
<keyword evidence="2" id="KW-0694">RNA-binding</keyword>
<dbReference type="GO" id="GO:0000166">
    <property type="term" value="F:nucleotide binding"/>
    <property type="evidence" value="ECO:0007669"/>
    <property type="project" value="UniProtKB-KW"/>
</dbReference>
<dbReference type="Pfam" id="PF08652">
    <property type="entry name" value="RAI1"/>
    <property type="match status" value="2"/>
</dbReference>
<comment type="similarity">
    <text evidence="1 2">Belongs to the DXO/Dom3Z family.</text>
</comment>
<comment type="subcellular location">
    <subcellularLocation>
        <location evidence="2">Nucleus</location>
    </subcellularLocation>
</comment>
<proteinExistence type="inferred from homology"/>
<dbReference type="eggNOG" id="KOG1982">
    <property type="taxonomic scope" value="Eukaryota"/>
</dbReference>
<evidence type="ECO:0000259" key="4">
    <source>
        <dbReference type="Pfam" id="PF08652"/>
    </source>
</evidence>
<reference evidence="6" key="3">
    <citation type="submission" date="2015-06" db="UniProtKB">
        <authorList>
            <consortium name="EnsemblMetazoa"/>
        </authorList>
    </citation>
    <scope>IDENTIFICATION</scope>
</reference>
<reference evidence="7" key="1">
    <citation type="submission" date="2012-12" db="EMBL/GenBank/DDBJ databases">
        <authorList>
            <person name="Hellsten U."/>
            <person name="Grimwood J."/>
            <person name="Chapman J.A."/>
            <person name="Shapiro H."/>
            <person name="Aerts A."/>
            <person name="Otillar R.P."/>
            <person name="Terry A.Y."/>
            <person name="Boore J.L."/>
            <person name="Simakov O."/>
            <person name="Marletaz F."/>
            <person name="Cho S.-J."/>
            <person name="Edsinger-Gonzales E."/>
            <person name="Havlak P."/>
            <person name="Kuo D.-H."/>
            <person name="Larsson T."/>
            <person name="Lv J."/>
            <person name="Arendt D."/>
            <person name="Savage R."/>
            <person name="Osoegawa K."/>
            <person name="de Jong P."/>
            <person name="Lindberg D.R."/>
            <person name="Seaver E.C."/>
            <person name="Weisblat D.A."/>
            <person name="Putnam N.H."/>
            <person name="Grigoriev I.V."/>
            <person name="Rokhsar D.S."/>
        </authorList>
    </citation>
    <scope>NUCLEOTIDE SEQUENCE</scope>
</reference>
<dbReference type="GO" id="GO:0005634">
    <property type="term" value="C:nucleus"/>
    <property type="evidence" value="ECO:0000318"/>
    <property type="project" value="GO_Central"/>
</dbReference>
<dbReference type="GO" id="GO:0034353">
    <property type="term" value="F:mRNA 5'-diphosphatase activity"/>
    <property type="evidence" value="ECO:0000318"/>
    <property type="project" value="GO_Central"/>
</dbReference>
<feature type="region of interest" description="Disordered" evidence="3">
    <location>
        <begin position="365"/>
        <end position="408"/>
    </location>
</feature>
<dbReference type="GO" id="GO:0004518">
    <property type="term" value="F:nuclease activity"/>
    <property type="evidence" value="ECO:0007669"/>
    <property type="project" value="UniProtKB-KW"/>
</dbReference>
<dbReference type="InterPro" id="IPR013961">
    <property type="entry name" value="RAI1"/>
</dbReference>
<dbReference type="KEGG" id="hro:HELRODRAFT_169832"/>
<dbReference type="EC" id="3.6.1.-" evidence="2"/>
<dbReference type="InParanoid" id="T1F2C9"/>
<dbReference type="CTD" id="20202979"/>
<dbReference type="GO" id="GO:0003723">
    <property type="term" value="F:RNA binding"/>
    <property type="evidence" value="ECO:0007669"/>
    <property type="project" value="UniProtKB-KW"/>
</dbReference>
<evidence type="ECO:0000313" key="5">
    <source>
        <dbReference type="EMBL" id="ESO08100.1"/>
    </source>
</evidence>
<dbReference type="AlphaFoldDB" id="T1F2C9"/>
<dbReference type="HOGENOM" id="CLU_639804_0_0_1"/>